<comment type="caution">
    <text evidence="2">The sequence shown here is derived from an EMBL/GenBank/DDBJ whole genome shotgun (WGS) entry which is preliminary data.</text>
</comment>
<proteinExistence type="predicted"/>
<reference evidence="2" key="1">
    <citation type="submission" date="2019-06" db="EMBL/GenBank/DDBJ databases">
        <authorList>
            <person name="Zheng W."/>
        </authorList>
    </citation>
    <scope>NUCLEOTIDE SEQUENCE</scope>
    <source>
        <strain evidence="2">QDHG01</strain>
    </source>
</reference>
<evidence type="ECO:0000256" key="1">
    <source>
        <dbReference type="SAM" id="MobiDB-lite"/>
    </source>
</evidence>
<organism evidence="2 3">
    <name type="scientific">Halteria grandinella</name>
    <dbReference type="NCBI Taxonomy" id="5974"/>
    <lineage>
        <taxon>Eukaryota</taxon>
        <taxon>Sar</taxon>
        <taxon>Alveolata</taxon>
        <taxon>Ciliophora</taxon>
        <taxon>Intramacronucleata</taxon>
        <taxon>Spirotrichea</taxon>
        <taxon>Stichotrichia</taxon>
        <taxon>Sporadotrichida</taxon>
        <taxon>Halteriidae</taxon>
        <taxon>Halteria</taxon>
    </lineage>
</organism>
<feature type="region of interest" description="Disordered" evidence="1">
    <location>
        <begin position="1"/>
        <end position="22"/>
    </location>
</feature>
<accession>A0A8J8T4Y8</accession>
<gene>
    <name evidence="2" type="ORF">FGO68_gene2477</name>
</gene>
<protein>
    <submittedName>
        <fullName evidence="2">Uncharacterized protein</fullName>
    </submittedName>
</protein>
<dbReference type="AlphaFoldDB" id="A0A8J8T4Y8"/>
<keyword evidence="3" id="KW-1185">Reference proteome</keyword>
<dbReference type="Proteomes" id="UP000785679">
    <property type="component" value="Unassembled WGS sequence"/>
</dbReference>
<name>A0A8J8T4Y8_HALGN</name>
<sequence>METAQSLSTALNSRQNGASTSEGQLQSYLPYSIANPKTQFEMKTLLALSEQTAVKSIGYKKKISKLEVLRVLTQPDLSPPEVGGDLENSNDLRGMLVDVALSIFDVDYLLDALISSFFFSYTYFRLHHSLFISETLSLLTKAHSTHLNSSKLVLFANSAEQVMLDHMETFSKRDAQESERENTNGSIIQQESIVEESMSQGVVNDHEDEQVLWAKRIVKMVKEMKIRVLKQQTEAKGENLMYVVIRGIEKGIEEKELAARLDQIDRQFVKSLRMTDFFNQAGGGQWKPNFKIVKYLEYQKALYQTFRQFILSQSSPIIVEENQLASPKGSIHSLQEVEQEYLLSKSFAVSKLITTTQHLLELGNFNTALLITQLLTADREITSIIALSNDPDAQEALQNQERLASTQYEELLQTERSNYKHKSGSPTKVLVFTHLLAFMESFGGSAVGIIEIAELVEGDRVNLEGFRKVWGTVDRYLSMFN</sequence>
<evidence type="ECO:0000313" key="2">
    <source>
        <dbReference type="EMBL" id="TNV81711.1"/>
    </source>
</evidence>
<dbReference type="EMBL" id="RRYP01005816">
    <property type="protein sequence ID" value="TNV81711.1"/>
    <property type="molecule type" value="Genomic_DNA"/>
</dbReference>
<evidence type="ECO:0000313" key="3">
    <source>
        <dbReference type="Proteomes" id="UP000785679"/>
    </source>
</evidence>